<dbReference type="OrthoDB" id="3536734at2"/>
<feature type="domain" description="ABM" evidence="1">
    <location>
        <begin position="2"/>
        <end position="90"/>
    </location>
</feature>
<evidence type="ECO:0000313" key="3">
    <source>
        <dbReference type="Proteomes" id="UP000029482"/>
    </source>
</evidence>
<dbReference type="EMBL" id="CP009438">
    <property type="protein sequence ID" value="AIS01726.1"/>
    <property type="molecule type" value="Genomic_DNA"/>
</dbReference>
<dbReference type="HOGENOM" id="CLU_160055_0_0_11"/>
<dbReference type="Gene3D" id="3.30.70.100">
    <property type="match status" value="1"/>
</dbReference>
<evidence type="ECO:0000259" key="1">
    <source>
        <dbReference type="PROSITE" id="PS51725"/>
    </source>
</evidence>
<dbReference type="Pfam" id="PF03992">
    <property type="entry name" value="ABM"/>
    <property type="match status" value="1"/>
</dbReference>
<dbReference type="eggNOG" id="COG1359">
    <property type="taxonomic scope" value="Bacteria"/>
</dbReference>
<accession>A0A089Z7H0</accession>
<sequence>MLRTVLEMRVHEGREDEFRATWLETARAAALLPGCAGQTLLRDPHDPHLHLIMADWADRASLEAFRNSPQRAELSARLETFRASARRRVLETVAHIPARPTEER</sequence>
<gene>
    <name evidence="2" type="ORF">SGLAU_28960</name>
</gene>
<proteinExistence type="predicted"/>
<reference evidence="3" key="1">
    <citation type="journal article" date="2015" name="J. Biotechnol.">
        <title>Complete genome sequence of the actinobacterium Streptomyces glaucescens GLA.O (DSM 40922) consisting of a linear chromosome and one linear plasmid.</title>
        <authorList>
            <person name="Ortseifen V."/>
            <person name="Winkler A."/>
            <person name="Albersmeier A."/>
            <person name="Wendler S."/>
            <person name="Puhler A."/>
            <person name="Kalinowski J."/>
            <person name="Ruckert C."/>
        </authorList>
    </citation>
    <scope>NUCLEOTIDE SEQUENCE [LARGE SCALE GENOMIC DNA]</scope>
    <source>
        <strain evidence="3">DSM 40922 / GLA O</strain>
    </source>
</reference>
<dbReference type="Proteomes" id="UP000029482">
    <property type="component" value="Chromosome"/>
</dbReference>
<protein>
    <recommendedName>
        <fullName evidence="1">ABM domain-containing protein</fullName>
    </recommendedName>
</protein>
<evidence type="ECO:0000313" key="2">
    <source>
        <dbReference type="EMBL" id="AIS01726.1"/>
    </source>
</evidence>
<dbReference type="STRING" id="1907.SGLAU_28960"/>
<dbReference type="KEGG" id="sgu:SGLAU_28960"/>
<dbReference type="InterPro" id="IPR011008">
    <property type="entry name" value="Dimeric_a/b-barrel"/>
</dbReference>
<dbReference type="InterPro" id="IPR007138">
    <property type="entry name" value="ABM_dom"/>
</dbReference>
<dbReference type="PROSITE" id="PS51725">
    <property type="entry name" value="ABM"/>
    <property type="match status" value="1"/>
</dbReference>
<organism evidence="2 3">
    <name type="scientific">Streptomyces glaucescens</name>
    <dbReference type="NCBI Taxonomy" id="1907"/>
    <lineage>
        <taxon>Bacteria</taxon>
        <taxon>Bacillati</taxon>
        <taxon>Actinomycetota</taxon>
        <taxon>Actinomycetes</taxon>
        <taxon>Kitasatosporales</taxon>
        <taxon>Streptomycetaceae</taxon>
        <taxon>Streptomyces</taxon>
    </lineage>
</organism>
<dbReference type="SUPFAM" id="SSF54909">
    <property type="entry name" value="Dimeric alpha+beta barrel"/>
    <property type="match status" value="1"/>
</dbReference>
<dbReference type="RefSeq" id="WP_052413941.1">
    <property type="nucleotide sequence ID" value="NZ_CP009438.1"/>
</dbReference>
<keyword evidence="3" id="KW-1185">Reference proteome</keyword>
<dbReference type="AlphaFoldDB" id="A0A089Z7H0"/>
<name>A0A089Z7H0_STRGA</name>